<dbReference type="PANTHER" id="PTHR45825:SF11">
    <property type="entry name" value="ALPHA AMYLASE DOMAIN-CONTAINING PROTEIN"/>
    <property type="match status" value="1"/>
</dbReference>
<dbReference type="EMBL" id="CYHF01000010">
    <property type="protein sequence ID" value="CUA99814.1"/>
    <property type="molecule type" value="Genomic_DNA"/>
</dbReference>
<comment type="similarity">
    <text evidence="4 8">Belongs to the glycosyltransferase 1 family. Bacterial/plant glycogen synthase subfamily.</text>
</comment>
<comment type="function">
    <text evidence="2 8">Synthesizes alpha-1,4-glucan chains using ADP-glucose.</text>
</comment>
<evidence type="ECO:0000256" key="2">
    <source>
        <dbReference type="ARBA" id="ARBA00002764"/>
    </source>
</evidence>
<evidence type="ECO:0000256" key="3">
    <source>
        <dbReference type="ARBA" id="ARBA00004964"/>
    </source>
</evidence>
<dbReference type="RefSeq" id="WP_055451501.1">
    <property type="nucleotide sequence ID" value="NZ_CYHF01000010.1"/>
</dbReference>
<evidence type="ECO:0000313" key="11">
    <source>
        <dbReference type="EMBL" id="CUA99814.1"/>
    </source>
</evidence>
<evidence type="ECO:0000256" key="1">
    <source>
        <dbReference type="ARBA" id="ARBA00001478"/>
    </source>
</evidence>
<dbReference type="Gene3D" id="3.40.50.2000">
    <property type="entry name" value="Glycogen Phosphorylase B"/>
    <property type="match status" value="2"/>
</dbReference>
<evidence type="ECO:0000259" key="10">
    <source>
        <dbReference type="Pfam" id="PF08323"/>
    </source>
</evidence>
<dbReference type="InterPro" id="IPR001296">
    <property type="entry name" value="Glyco_trans_1"/>
</dbReference>
<dbReference type="SUPFAM" id="SSF53756">
    <property type="entry name" value="UDP-Glycosyltransferase/glycogen phosphorylase"/>
    <property type="match status" value="1"/>
</dbReference>
<dbReference type="STRING" id="339866.GCA_001418255_02674"/>
<dbReference type="NCBIfam" id="NF001899">
    <property type="entry name" value="PRK00654.1-2"/>
    <property type="match status" value="1"/>
</dbReference>
<organism evidence="11 12">
    <name type="scientific">Thiomonas bhubaneswarensis</name>
    <dbReference type="NCBI Taxonomy" id="339866"/>
    <lineage>
        <taxon>Bacteria</taxon>
        <taxon>Pseudomonadati</taxon>
        <taxon>Pseudomonadota</taxon>
        <taxon>Betaproteobacteria</taxon>
        <taxon>Burkholderiales</taxon>
        <taxon>Thiomonas</taxon>
    </lineage>
</organism>
<keyword evidence="5 8" id="KW-0328">Glycosyltransferase</keyword>
<dbReference type="EC" id="2.4.1.21" evidence="8"/>
<keyword evidence="7 8" id="KW-0320">Glycogen biosynthesis</keyword>
<dbReference type="NCBIfam" id="TIGR02095">
    <property type="entry name" value="glgA"/>
    <property type="match status" value="1"/>
</dbReference>
<name>A0A0K6I9M0_9BURK</name>
<keyword evidence="12" id="KW-1185">Reference proteome</keyword>
<dbReference type="InterPro" id="IPR011835">
    <property type="entry name" value="GS/SS"/>
</dbReference>
<comment type="catalytic activity">
    <reaction evidence="1 8">
        <text>[(1-&gt;4)-alpha-D-glucosyl](n) + ADP-alpha-D-glucose = [(1-&gt;4)-alpha-D-glucosyl](n+1) + ADP + H(+)</text>
        <dbReference type="Rhea" id="RHEA:18189"/>
        <dbReference type="Rhea" id="RHEA-COMP:9584"/>
        <dbReference type="Rhea" id="RHEA-COMP:9587"/>
        <dbReference type="ChEBI" id="CHEBI:15378"/>
        <dbReference type="ChEBI" id="CHEBI:15444"/>
        <dbReference type="ChEBI" id="CHEBI:57498"/>
        <dbReference type="ChEBI" id="CHEBI:456216"/>
        <dbReference type="EC" id="2.4.1.21"/>
    </reaction>
</comment>
<gene>
    <name evidence="8" type="primary">glgA</name>
    <name evidence="11" type="ORF">Ga0061069_110113</name>
</gene>
<evidence type="ECO:0000256" key="6">
    <source>
        <dbReference type="ARBA" id="ARBA00022679"/>
    </source>
</evidence>
<feature type="domain" description="Glycosyl transferase family 1" evidence="9">
    <location>
        <begin position="298"/>
        <end position="461"/>
    </location>
</feature>
<feature type="domain" description="Starch synthase catalytic" evidence="10">
    <location>
        <begin position="6"/>
        <end position="247"/>
    </location>
</feature>
<evidence type="ECO:0000259" key="9">
    <source>
        <dbReference type="Pfam" id="PF00534"/>
    </source>
</evidence>
<sequence length="497" mass="53054">MTDSVRVLQVSAEIYPLLKTGGLADVAGALPAALAGAGCEVRVLLPGFPAILAGLQNAAPVGRFTLPWGEAAQVLGGTLPAVPGADGAASLAYVVEAPSLYERPGNPYEDAQRRPYADNHRRFAALGWAAAHLARGLDPNWSPQLVHGHDWHAGLVAACIKLTAGRRVPCVYTVHNLAYQGIFGADQFADLGLPPAAFQMDGLEFHGQISFMKAGLFYADKITTVSPTYAREIQTPEQGFGLDGLLRSRRNDLSGILNGVDTTVWSPATDPLIPRHYGVEQMTGKARCKAALQAEAGLEARKDAPLFTVVSRLTEQKGLNLVLAGVDDLVHGGGQLLVLGSGDHALEAAFAHAAQRHPGAVALRVGYDEHYAHRIFAGSDITLVPSRFEPCGLTQMYGLLYGSLPLVRAVGGLADTVVDADLATLDDGTATGIVFASFSEADYRHAVRRALALHRQPRAWSRVRQNGMQQDFSWTQAARHYRAVYSAALPDLPKQPT</sequence>
<evidence type="ECO:0000256" key="8">
    <source>
        <dbReference type="HAMAP-Rule" id="MF_00484"/>
    </source>
</evidence>
<dbReference type="Pfam" id="PF00534">
    <property type="entry name" value="Glycos_transf_1"/>
    <property type="match status" value="1"/>
</dbReference>
<evidence type="ECO:0000256" key="5">
    <source>
        <dbReference type="ARBA" id="ARBA00022676"/>
    </source>
</evidence>
<reference evidence="12" key="1">
    <citation type="submission" date="2015-08" db="EMBL/GenBank/DDBJ databases">
        <authorList>
            <person name="Varghese N."/>
        </authorList>
    </citation>
    <scope>NUCLEOTIDE SEQUENCE [LARGE SCALE GENOMIC DNA]</scope>
    <source>
        <strain evidence="12">DSM 18181</strain>
    </source>
</reference>
<proteinExistence type="inferred from homology"/>
<protein>
    <recommendedName>
        <fullName evidence="8">Glycogen synthase</fullName>
        <ecNumber evidence="8">2.4.1.21</ecNumber>
    </recommendedName>
    <alternativeName>
        <fullName evidence="8">Starch [bacterial glycogen] synthase</fullName>
    </alternativeName>
</protein>
<dbReference type="CDD" id="cd03791">
    <property type="entry name" value="GT5_Glycogen_synthase_DULL1-like"/>
    <property type="match status" value="1"/>
</dbReference>
<dbReference type="PANTHER" id="PTHR45825">
    <property type="entry name" value="GRANULE-BOUND STARCH SYNTHASE 1, CHLOROPLASTIC/AMYLOPLASTIC"/>
    <property type="match status" value="1"/>
</dbReference>
<evidence type="ECO:0000256" key="4">
    <source>
        <dbReference type="ARBA" id="ARBA00010281"/>
    </source>
</evidence>
<dbReference type="GO" id="GO:0005829">
    <property type="term" value="C:cytosol"/>
    <property type="evidence" value="ECO:0007669"/>
    <property type="project" value="TreeGrafter"/>
</dbReference>
<evidence type="ECO:0000313" key="12">
    <source>
        <dbReference type="Proteomes" id="UP000183649"/>
    </source>
</evidence>
<keyword evidence="6 8" id="KW-0808">Transferase</keyword>
<dbReference type="AlphaFoldDB" id="A0A0K6I9M0"/>
<dbReference type="InterPro" id="IPR013534">
    <property type="entry name" value="Starch_synth_cat_dom"/>
</dbReference>
<dbReference type="GO" id="GO:0005978">
    <property type="term" value="P:glycogen biosynthetic process"/>
    <property type="evidence" value="ECO:0007669"/>
    <property type="project" value="UniProtKB-UniRule"/>
</dbReference>
<accession>A0A0K6I9M0</accession>
<feature type="binding site" evidence="8">
    <location>
        <position position="19"/>
    </location>
    <ligand>
        <name>ADP-alpha-D-glucose</name>
        <dbReference type="ChEBI" id="CHEBI:57498"/>
    </ligand>
</feature>
<evidence type="ECO:0000256" key="7">
    <source>
        <dbReference type="ARBA" id="ARBA00023056"/>
    </source>
</evidence>
<comment type="pathway">
    <text evidence="3 8">Glycan biosynthesis; glycogen biosynthesis.</text>
</comment>
<dbReference type="Pfam" id="PF08323">
    <property type="entry name" value="Glyco_transf_5"/>
    <property type="match status" value="1"/>
</dbReference>
<dbReference type="HAMAP" id="MF_00484">
    <property type="entry name" value="Glycogen_synth"/>
    <property type="match status" value="1"/>
</dbReference>
<dbReference type="GO" id="GO:0004373">
    <property type="term" value="F:alpha-1,4-glucan glucosyltransferase (UDP-glucose donor) activity"/>
    <property type="evidence" value="ECO:0007669"/>
    <property type="project" value="InterPro"/>
</dbReference>
<dbReference type="GO" id="GO:0009011">
    <property type="term" value="F:alpha-1,4-glucan glucosyltransferase (ADP-glucose donor) activity"/>
    <property type="evidence" value="ECO:0007669"/>
    <property type="project" value="UniProtKB-UniRule"/>
</dbReference>
<dbReference type="Proteomes" id="UP000183649">
    <property type="component" value="Unassembled WGS sequence"/>
</dbReference>
<dbReference type="UniPathway" id="UPA00164"/>